<evidence type="ECO:0000313" key="1">
    <source>
        <dbReference type="EMBL" id="KAH7847897.1"/>
    </source>
</evidence>
<accession>A0ACB7Y3M9</accession>
<proteinExistence type="predicted"/>
<keyword evidence="2" id="KW-1185">Reference proteome</keyword>
<protein>
    <submittedName>
        <fullName evidence="1">Uncharacterized protein</fullName>
    </submittedName>
</protein>
<reference evidence="1 2" key="1">
    <citation type="journal article" date="2021" name="Hortic Res">
        <title>High-quality reference genome and annotation aids understanding of berry development for evergreen blueberry (Vaccinium darrowii).</title>
        <authorList>
            <person name="Yu J."/>
            <person name="Hulse-Kemp A.M."/>
            <person name="Babiker E."/>
            <person name="Staton M."/>
        </authorList>
    </citation>
    <scope>NUCLEOTIDE SEQUENCE [LARGE SCALE GENOMIC DNA]</scope>
    <source>
        <strain evidence="2">cv. NJ 8807/NJ 8810</strain>
        <tissue evidence="1">Young leaf</tissue>
    </source>
</reference>
<gene>
    <name evidence="1" type="ORF">Vadar_031446</name>
</gene>
<comment type="caution">
    <text evidence="1">The sequence shown here is derived from an EMBL/GenBank/DDBJ whole genome shotgun (WGS) entry which is preliminary data.</text>
</comment>
<name>A0ACB7Y3M9_9ERIC</name>
<organism evidence="1 2">
    <name type="scientific">Vaccinium darrowii</name>
    <dbReference type="NCBI Taxonomy" id="229202"/>
    <lineage>
        <taxon>Eukaryota</taxon>
        <taxon>Viridiplantae</taxon>
        <taxon>Streptophyta</taxon>
        <taxon>Embryophyta</taxon>
        <taxon>Tracheophyta</taxon>
        <taxon>Spermatophyta</taxon>
        <taxon>Magnoliopsida</taxon>
        <taxon>eudicotyledons</taxon>
        <taxon>Gunneridae</taxon>
        <taxon>Pentapetalae</taxon>
        <taxon>asterids</taxon>
        <taxon>Ericales</taxon>
        <taxon>Ericaceae</taxon>
        <taxon>Vaccinioideae</taxon>
        <taxon>Vaccinieae</taxon>
        <taxon>Vaccinium</taxon>
    </lineage>
</organism>
<sequence length="295" mass="33196">MLEVLCGRRAVDTQVKEEQHSLALWAQQSIKENKLDQLIDPRSCSDSRPKGRPRMADVVVRPECALATEKQGMVPSIEEEDDFSAGGDVDEKSGENAKWDDSLALVGEGCFGKVYKGWLNEKNGSGLAIAVKKLNPKSWQGFDEWQSELFLGRFSHPNIVKLLGLCWEENNLLLVYEFIPKGSVEDHLFGRGSAVQPLPWGIRFNILTGAARGLDFLHGLEKQVIYRDFKTSNLLLDEVALKCLGLDPKAMPRMKEVVETLERLDASNEKPMDPLQHRPLLPTTQERILSYQLPQ</sequence>
<dbReference type="EMBL" id="CM037155">
    <property type="protein sequence ID" value="KAH7847897.1"/>
    <property type="molecule type" value="Genomic_DNA"/>
</dbReference>
<evidence type="ECO:0000313" key="2">
    <source>
        <dbReference type="Proteomes" id="UP000828048"/>
    </source>
</evidence>
<dbReference type="Proteomes" id="UP000828048">
    <property type="component" value="Chromosome 5"/>
</dbReference>